<evidence type="ECO:0000256" key="1">
    <source>
        <dbReference type="SAM" id="Phobius"/>
    </source>
</evidence>
<dbReference type="AlphaFoldDB" id="A0AAV9U265"/>
<evidence type="ECO:0000313" key="3">
    <source>
        <dbReference type="Proteomes" id="UP001375240"/>
    </source>
</evidence>
<protein>
    <submittedName>
        <fullName evidence="2">Uncharacterized protein</fullName>
    </submittedName>
</protein>
<evidence type="ECO:0000313" key="2">
    <source>
        <dbReference type="EMBL" id="KAK6334140.1"/>
    </source>
</evidence>
<keyword evidence="3" id="KW-1185">Reference proteome</keyword>
<accession>A0AAV9U265</accession>
<gene>
    <name evidence="2" type="ORF">TWF696_002642</name>
</gene>
<name>A0AAV9U265_9PEZI</name>
<dbReference type="EMBL" id="JAVHNQ010000013">
    <property type="protein sequence ID" value="KAK6334140.1"/>
    <property type="molecule type" value="Genomic_DNA"/>
</dbReference>
<comment type="caution">
    <text evidence="2">The sequence shown here is derived from an EMBL/GenBank/DDBJ whole genome shotgun (WGS) entry which is preliminary data.</text>
</comment>
<dbReference type="Proteomes" id="UP001375240">
    <property type="component" value="Unassembled WGS sequence"/>
</dbReference>
<keyword evidence="1" id="KW-0812">Transmembrane</keyword>
<proteinExistence type="predicted"/>
<feature type="transmembrane region" description="Helical" evidence="1">
    <location>
        <begin position="12"/>
        <end position="33"/>
    </location>
</feature>
<reference evidence="2 3" key="1">
    <citation type="submission" date="2019-10" db="EMBL/GenBank/DDBJ databases">
        <authorList>
            <person name="Palmer J.M."/>
        </authorList>
    </citation>
    <scope>NUCLEOTIDE SEQUENCE [LARGE SCALE GENOMIC DNA]</scope>
    <source>
        <strain evidence="2 3">TWF696</strain>
    </source>
</reference>
<keyword evidence="1" id="KW-1133">Transmembrane helix</keyword>
<sequence>MDDDALQRKYLIDGTVVVSIVVISLLGLCLYAYKSPNDPGYPTKYRTRGDSPTRPKNGICMSYLYDCCQHPRVVKLFYVDLHEPRTFFQEMRRYNMAGVAIIPYNSEGWLKRPGKLFLVDADDARDKELFEACNGGRAKFIAVYPPYVEDVAFTTDSPRLREIVEPHPSWVKDGEALEPHYGDIEQLLLHYHDVDMKAKGSMCRIM</sequence>
<organism evidence="2 3">
    <name type="scientific">Orbilia brochopaga</name>
    <dbReference type="NCBI Taxonomy" id="3140254"/>
    <lineage>
        <taxon>Eukaryota</taxon>
        <taxon>Fungi</taxon>
        <taxon>Dikarya</taxon>
        <taxon>Ascomycota</taxon>
        <taxon>Pezizomycotina</taxon>
        <taxon>Orbiliomycetes</taxon>
        <taxon>Orbiliales</taxon>
        <taxon>Orbiliaceae</taxon>
        <taxon>Orbilia</taxon>
    </lineage>
</organism>
<keyword evidence="1" id="KW-0472">Membrane</keyword>